<evidence type="ECO:0000256" key="1">
    <source>
        <dbReference type="SAM" id="SignalP"/>
    </source>
</evidence>
<dbReference type="RefSeq" id="WP_277578363.1">
    <property type="nucleotide sequence ID" value="NZ_JANRMI010000003.1"/>
</dbReference>
<evidence type="ECO:0008006" key="4">
    <source>
        <dbReference type="Google" id="ProtNLM"/>
    </source>
</evidence>
<feature type="signal peptide" evidence="1">
    <location>
        <begin position="1"/>
        <end position="25"/>
    </location>
</feature>
<proteinExistence type="predicted"/>
<organism evidence="2 3">
    <name type="scientific">Bdellovibrio svalbardensis</name>
    <dbReference type="NCBI Taxonomy" id="2972972"/>
    <lineage>
        <taxon>Bacteria</taxon>
        <taxon>Pseudomonadati</taxon>
        <taxon>Bdellovibrionota</taxon>
        <taxon>Bdellovibrionia</taxon>
        <taxon>Bdellovibrionales</taxon>
        <taxon>Pseudobdellovibrionaceae</taxon>
        <taxon>Bdellovibrio</taxon>
    </lineage>
</organism>
<protein>
    <recommendedName>
        <fullName evidence="4">Methyl-accepting chemotaxis protein</fullName>
    </recommendedName>
</protein>
<keyword evidence="1" id="KW-0732">Signal</keyword>
<gene>
    <name evidence="2" type="ORF">NWE73_10955</name>
</gene>
<evidence type="ECO:0000313" key="3">
    <source>
        <dbReference type="Proteomes" id="UP001152321"/>
    </source>
</evidence>
<reference evidence="2" key="1">
    <citation type="submission" date="2022-08" db="EMBL/GenBank/DDBJ databases">
        <title>Novel Bdellovibrio Species Isolated from Svalbard: Designation Bdellovibrio svalbardensis.</title>
        <authorList>
            <person name="Mitchell R.J."/>
            <person name="Choi S.Y."/>
        </authorList>
    </citation>
    <scope>NUCLEOTIDE SEQUENCE</scope>
    <source>
        <strain evidence="2">PAP01</strain>
    </source>
</reference>
<evidence type="ECO:0000313" key="2">
    <source>
        <dbReference type="EMBL" id="MDG0816886.1"/>
    </source>
</evidence>
<accession>A0ABT6DM43</accession>
<keyword evidence="3" id="KW-1185">Reference proteome</keyword>
<feature type="chain" id="PRO_5045958268" description="Methyl-accepting chemotaxis protein" evidence="1">
    <location>
        <begin position="26"/>
        <end position="88"/>
    </location>
</feature>
<name>A0ABT6DM43_9BACT</name>
<dbReference type="EMBL" id="JANRMI010000003">
    <property type="protein sequence ID" value="MDG0816886.1"/>
    <property type="molecule type" value="Genomic_DNA"/>
</dbReference>
<dbReference type="Proteomes" id="UP001152321">
    <property type="component" value="Unassembled WGS sequence"/>
</dbReference>
<sequence length="88" mass="9721">MRFFRVQIAVMSALLIVLVSSVTMAAVGNLNGLIERASMDEKSLHQKVLEQIPNSEVAQSYHGSWVKMQKADTTRTSDISVRLVTTGE</sequence>
<comment type="caution">
    <text evidence="2">The sequence shown here is derived from an EMBL/GenBank/DDBJ whole genome shotgun (WGS) entry which is preliminary data.</text>
</comment>